<evidence type="ECO:0000256" key="5">
    <source>
        <dbReference type="ARBA" id="ARBA00022777"/>
    </source>
</evidence>
<dbReference type="SUPFAM" id="SSF56112">
    <property type="entry name" value="Protein kinase-like (PK-like)"/>
    <property type="match status" value="1"/>
</dbReference>
<dbReference type="GO" id="GO:0004674">
    <property type="term" value="F:protein serine/threonine kinase activity"/>
    <property type="evidence" value="ECO:0007669"/>
    <property type="project" value="UniProtKB-KW"/>
</dbReference>
<evidence type="ECO:0000259" key="9">
    <source>
        <dbReference type="PROSITE" id="PS50011"/>
    </source>
</evidence>
<evidence type="ECO:0000256" key="6">
    <source>
        <dbReference type="ARBA" id="ARBA00022840"/>
    </source>
</evidence>
<dbReference type="Gene3D" id="3.30.200.20">
    <property type="entry name" value="Phosphorylase Kinase, domain 1"/>
    <property type="match status" value="1"/>
</dbReference>
<keyword evidence="11" id="KW-1185">Reference proteome</keyword>
<evidence type="ECO:0000256" key="3">
    <source>
        <dbReference type="ARBA" id="ARBA00022679"/>
    </source>
</evidence>
<dbReference type="InterPro" id="IPR000719">
    <property type="entry name" value="Prot_kinase_dom"/>
</dbReference>
<evidence type="ECO:0000313" key="10">
    <source>
        <dbReference type="EMBL" id="WPH04301.1"/>
    </source>
</evidence>
<dbReference type="GO" id="GO:0050684">
    <property type="term" value="P:regulation of mRNA processing"/>
    <property type="evidence" value="ECO:0007669"/>
    <property type="project" value="TreeGrafter"/>
</dbReference>
<comment type="catalytic activity">
    <reaction evidence="7">
        <text>L-threonyl-[protein] + ATP = O-phospho-L-threonyl-[protein] + ADP + H(+)</text>
        <dbReference type="Rhea" id="RHEA:46608"/>
        <dbReference type="Rhea" id="RHEA-COMP:11060"/>
        <dbReference type="Rhea" id="RHEA-COMP:11605"/>
        <dbReference type="ChEBI" id="CHEBI:15378"/>
        <dbReference type="ChEBI" id="CHEBI:30013"/>
        <dbReference type="ChEBI" id="CHEBI:30616"/>
        <dbReference type="ChEBI" id="CHEBI:61977"/>
        <dbReference type="ChEBI" id="CHEBI:456216"/>
        <dbReference type="EC" id="2.7.11.1"/>
    </reaction>
</comment>
<dbReference type="EMBL" id="CP138591">
    <property type="protein sequence ID" value="WPH04301.1"/>
    <property type="molecule type" value="Genomic_DNA"/>
</dbReference>
<feature type="domain" description="Protein kinase" evidence="9">
    <location>
        <begin position="63"/>
        <end position="403"/>
    </location>
</feature>
<protein>
    <recommendedName>
        <fullName evidence="1">non-specific serine/threonine protein kinase</fullName>
        <ecNumber evidence="1">2.7.11.1</ecNumber>
    </recommendedName>
</protein>
<keyword evidence="3" id="KW-0808">Transferase</keyword>
<comment type="catalytic activity">
    <reaction evidence="8">
        <text>L-seryl-[protein] + ATP = O-phospho-L-seryl-[protein] + ADP + H(+)</text>
        <dbReference type="Rhea" id="RHEA:17989"/>
        <dbReference type="Rhea" id="RHEA-COMP:9863"/>
        <dbReference type="Rhea" id="RHEA-COMP:11604"/>
        <dbReference type="ChEBI" id="CHEBI:15378"/>
        <dbReference type="ChEBI" id="CHEBI:29999"/>
        <dbReference type="ChEBI" id="CHEBI:30616"/>
        <dbReference type="ChEBI" id="CHEBI:83421"/>
        <dbReference type="ChEBI" id="CHEBI:456216"/>
        <dbReference type="EC" id="2.7.11.1"/>
    </reaction>
</comment>
<gene>
    <name evidence="10" type="ORF">R9X50_00719000</name>
</gene>
<dbReference type="GO" id="GO:0005634">
    <property type="term" value="C:nucleus"/>
    <property type="evidence" value="ECO:0007669"/>
    <property type="project" value="TreeGrafter"/>
</dbReference>
<reference evidence="10 11" key="1">
    <citation type="submission" date="2023-11" db="EMBL/GenBank/DDBJ databases">
        <title>An acidophilic fungus is an integral part of prey digestion in a carnivorous sundew plant.</title>
        <authorList>
            <person name="Tsai I.J."/>
        </authorList>
    </citation>
    <scope>NUCLEOTIDE SEQUENCE [LARGE SCALE GENOMIC DNA]</scope>
    <source>
        <strain evidence="10">169a</strain>
    </source>
</reference>
<sequence length="404" mass="46169">MHTPGRFLKSLLRGRRASPPRDFPLNGFKLVDGKERLEEENWEWYSPEVFYPVRLGEIFCTRYQVLGKLGYGAHSTAWLCRDLEAHRYVTLKVCEQNSPSTAREAAAYEHLRSLRTSHSGALLIRQLLDAFKIKGVSGDHMCFVHEPLGMSLETFRQLMPGNRLPKDLVKAVSKHLLLALDCLHTEAGMIHTDLQARNVHLRIEDETMLKEFESRERSDPSLRKVDGQRIIYESRGFMLPSKMGRPILCDFGEARYGPPPFVDDIQPYIYRAPEVILDIPWGVQTDVWNLGVLIWDLLEGRPLFTARGEDGEQLIKFHLAEMIALMGPPPINVLQRTQTSLSYFDSRGSWKASAAIPQISLEASENVLSPGDKIAFLKFLRRMLTWAPEDRASARQLLDDSWLK</sequence>
<name>A0AAQ3MCN9_9PEZI</name>
<dbReference type="GO" id="GO:0005737">
    <property type="term" value="C:cytoplasm"/>
    <property type="evidence" value="ECO:0007669"/>
    <property type="project" value="TreeGrafter"/>
</dbReference>
<dbReference type="AlphaFoldDB" id="A0AAQ3MCN9"/>
<keyword evidence="5" id="KW-0418">Kinase</keyword>
<dbReference type="Proteomes" id="UP001303373">
    <property type="component" value="Chromosome 12"/>
</dbReference>
<accession>A0AAQ3MCN9</accession>
<evidence type="ECO:0000256" key="4">
    <source>
        <dbReference type="ARBA" id="ARBA00022741"/>
    </source>
</evidence>
<dbReference type="GO" id="GO:0000245">
    <property type="term" value="P:spliceosomal complex assembly"/>
    <property type="evidence" value="ECO:0007669"/>
    <property type="project" value="TreeGrafter"/>
</dbReference>
<keyword evidence="2" id="KW-0723">Serine/threonine-protein kinase</keyword>
<evidence type="ECO:0000256" key="1">
    <source>
        <dbReference type="ARBA" id="ARBA00012513"/>
    </source>
</evidence>
<keyword evidence="6" id="KW-0067">ATP-binding</keyword>
<dbReference type="PANTHER" id="PTHR47634:SF9">
    <property type="entry name" value="PROTEIN KINASE DOMAIN-CONTAINING PROTEIN-RELATED"/>
    <property type="match status" value="1"/>
</dbReference>
<dbReference type="InterPro" id="IPR011009">
    <property type="entry name" value="Kinase-like_dom_sf"/>
</dbReference>
<proteinExistence type="predicted"/>
<dbReference type="Pfam" id="PF00069">
    <property type="entry name" value="Pkinase"/>
    <property type="match status" value="2"/>
</dbReference>
<organism evidence="10 11">
    <name type="scientific">Acrodontium crateriforme</name>
    <dbReference type="NCBI Taxonomy" id="150365"/>
    <lineage>
        <taxon>Eukaryota</taxon>
        <taxon>Fungi</taxon>
        <taxon>Dikarya</taxon>
        <taxon>Ascomycota</taxon>
        <taxon>Pezizomycotina</taxon>
        <taxon>Dothideomycetes</taxon>
        <taxon>Dothideomycetidae</taxon>
        <taxon>Mycosphaerellales</taxon>
        <taxon>Teratosphaeriaceae</taxon>
        <taxon>Acrodontium</taxon>
    </lineage>
</organism>
<dbReference type="Gene3D" id="1.10.510.10">
    <property type="entry name" value="Transferase(Phosphotransferase) domain 1"/>
    <property type="match status" value="1"/>
</dbReference>
<dbReference type="EC" id="2.7.11.1" evidence="1"/>
<dbReference type="PANTHER" id="PTHR47634">
    <property type="entry name" value="PROTEIN KINASE DOMAIN-CONTAINING PROTEIN-RELATED"/>
    <property type="match status" value="1"/>
</dbReference>
<dbReference type="GO" id="GO:0005524">
    <property type="term" value="F:ATP binding"/>
    <property type="evidence" value="ECO:0007669"/>
    <property type="project" value="UniProtKB-KW"/>
</dbReference>
<evidence type="ECO:0000313" key="11">
    <source>
        <dbReference type="Proteomes" id="UP001303373"/>
    </source>
</evidence>
<keyword evidence="4" id="KW-0547">Nucleotide-binding</keyword>
<evidence type="ECO:0000256" key="2">
    <source>
        <dbReference type="ARBA" id="ARBA00022527"/>
    </source>
</evidence>
<dbReference type="InterPro" id="IPR051334">
    <property type="entry name" value="SRPK"/>
</dbReference>
<evidence type="ECO:0000256" key="8">
    <source>
        <dbReference type="ARBA" id="ARBA00048679"/>
    </source>
</evidence>
<evidence type="ECO:0000256" key="7">
    <source>
        <dbReference type="ARBA" id="ARBA00047899"/>
    </source>
</evidence>
<dbReference type="PROSITE" id="PS50011">
    <property type="entry name" value="PROTEIN_KINASE_DOM"/>
    <property type="match status" value="1"/>
</dbReference>
<dbReference type="SMART" id="SM00220">
    <property type="entry name" value="S_TKc"/>
    <property type="match status" value="1"/>
</dbReference>